<evidence type="ECO:0000313" key="3">
    <source>
        <dbReference type="Proteomes" id="UP000179807"/>
    </source>
</evidence>
<dbReference type="EMBL" id="MLAK01000903">
    <property type="protein sequence ID" value="OHT01641.1"/>
    <property type="molecule type" value="Genomic_DNA"/>
</dbReference>
<name>A0A1J4JRA0_9EUKA</name>
<feature type="transmembrane region" description="Helical" evidence="1">
    <location>
        <begin position="213"/>
        <end position="243"/>
    </location>
</feature>
<keyword evidence="1" id="KW-0812">Transmembrane</keyword>
<feature type="transmembrane region" description="Helical" evidence="1">
    <location>
        <begin position="446"/>
        <end position="467"/>
    </location>
</feature>
<dbReference type="RefSeq" id="XP_068354777.1">
    <property type="nucleotide sequence ID" value="XM_068507977.1"/>
</dbReference>
<keyword evidence="3" id="KW-1185">Reference proteome</keyword>
<feature type="transmembrane region" description="Helical" evidence="1">
    <location>
        <begin position="369"/>
        <end position="393"/>
    </location>
</feature>
<reference evidence="2" key="1">
    <citation type="submission" date="2016-10" db="EMBL/GenBank/DDBJ databases">
        <authorList>
            <person name="Benchimol M."/>
            <person name="Almeida L.G."/>
            <person name="Vasconcelos A.T."/>
            <person name="Perreira-Neves A."/>
            <person name="Rosa I.A."/>
            <person name="Tasca T."/>
            <person name="Bogo M.R."/>
            <person name="de Souza W."/>
        </authorList>
    </citation>
    <scope>NUCLEOTIDE SEQUENCE [LARGE SCALE GENOMIC DNA]</scope>
    <source>
        <strain evidence="2">K</strain>
    </source>
</reference>
<proteinExistence type="predicted"/>
<feature type="transmembrane region" description="Helical" evidence="1">
    <location>
        <begin position="479"/>
        <end position="504"/>
    </location>
</feature>
<dbReference type="Proteomes" id="UP000179807">
    <property type="component" value="Unassembled WGS sequence"/>
</dbReference>
<dbReference type="GeneID" id="94842681"/>
<organism evidence="2 3">
    <name type="scientific">Tritrichomonas foetus</name>
    <dbReference type="NCBI Taxonomy" id="1144522"/>
    <lineage>
        <taxon>Eukaryota</taxon>
        <taxon>Metamonada</taxon>
        <taxon>Parabasalia</taxon>
        <taxon>Tritrichomonadida</taxon>
        <taxon>Tritrichomonadidae</taxon>
        <taxon>Tritrichomonas</taxon>
    </lineage>
</organism>
<keyword evidence="1" id="KW-1133">Transmembrane helix</keyword>
<evidence type="ECO:0000313" key="2">
    <source>
        <dbReference type="EMBL" id="OHT01641.1"/>
    </source>
</evidence>
<protein>
    <submittedName>
        <fullName evidence="2">Uncharacterized protein</fullName>
    </submittedName>
</protein>
<feature type="transmembrane region" description="Helical" evidence="1">
    <location>
        <begin position="408"/>
        <end position="425"/>
    </location>
</feature>
<accession>A0A1J4JRA0</accession>
<gene>
    <name evidence="2" type="ORF">TRFO_31527</name>
</gene>
<dbReference type="VEuPathDB" id="TrichDB:TRFO_31527"/>
<sequence length="516" mass="59583">MLLALFSLAKCLSPFSEHHLIVSFSGLHLKNNNFSSKLINGFHTCHGKMNTTVGIREKMILLSFEILNETHYISRHCTNYLMYQKDILHIKSMIENGYLNFNVNTKTEIVDISDEENNLFNEFLITISNDNFQVKPINKLILDVNQPAILSNVSFYLKFDDFIDNSNYIKNEKTQSDFTPTYIAFISLFSFLPAIVLCYIYSRNIKSLPQMAIFYKITVFTPNTLLFGTNGLIQFIQIILYFITNSLKFTDGEFNYQLYRNLFLVSLLFPTALRIFQGNLFNVYTQEADFISASLVSIFFTDAPLSVLVSLNYLFFHSFRFSYFLYGTINLFFYLILIFVCGRGIGYLTKGLIPETYKLGFQKQTGNVIISWPSTISMILFGLFSLLCLAKAADHLILVGMNYVEFDFHLVFSFFIVFMAFTSLYSTIRTNRRIESTKISWLEDHLLYGFIGSFCVTLFMTIDALFIRGIKGFEMFVHIAVVIYSTFGLLFTTSTGISFFFAFIQCYFSVIKPHIQ</sequence>
<feature type="transmembrane region" description="Helical" evidence="1">
    <location>
        <begin position="323"/>
        <end position="348"/>
    </location>
</feature>
<feature type="transmembrane region" description="Helical" evidence="1">
    <location>
        <begin position="258"/>
        <end position="276"/>
    </location>
</feature>
<evidence type="ECO:0000256" key="1">
    <source>
        <dbReference type="SAM" id="Phobius"/>
    </source>
</evidence>
<comment type="caution">
    <text evidence="2">The sequence shown here is derived from an EMBL/GenBank/DDBJ whole genome shotgun (WGS) entry which is preliminary data.</text>
</comment>
<feature type="transmembrane region" description="Helical" evidence="1">
    <location>
        <begin position="182"/>
        <end position="201"/>
    </location>
</feature>
<feature type="transmembrane region" description="Helical" evidence="1">
    <location>
        <begin position="288"/>
        <end position="311"/>
    </location>
</feature>
<dbReference type="AlphaFoldDB" id="A0A1J4JRA0"/>
<keyword evidence="1" id="KW-0472">Membrane</keyword>